<dbReference type="RefSeq" id="WP_194313282.1">
    <property type="nucleotide sequence ID" value="NZ_JADHEC010000075.1"/>
</dbReference>
<dbReference type="Proteomes" id="UP000646211">
    <property type="component" value="Unassembled WGS sequence"/>
</dbReference>
<protein>
    <submittedName>
        <fullName evidence="1">Uncharacterized protein</fullName>
    </submittedName>
</protein>
<keyword evidence="2" id="KW-1185">Reference proteome</keyword>
<organism evidence="1 2">
    <name type="scientific">Flavobacterium soyangense</name>
    <dbReference type="NCBI Taxonomy" id="2023265"/>
    <lineage>
        <taxon>Bacteria</taxon>
        <taxon>Pseudomonadati</taxon>
        <taxon>Bacteroidota</taxon>
        <taxon>Flavobacteriia</taxon>
        <taxon>Flavobacteriales</taxon>
        <taxon>Flavobacteriaceae</taxon>
        <taxon>Flavobacterium</taxon>
    </lineage>
</organism>
<name>A0A930UBA3_9FLAO</name>
<dbReference type="EMBL" id="JADHEC010000075">
    <property type="protein sequence ID" value="MBF2710061.1"/>
    <property type="molecule type" value="Genomic_DNA"/>
</dbReference>
<sequence length="84" mass="9512">MKPVVINITNLIGTMVIIGDKENTSAQIQEKVNDALLKVIKTSEFDKLGDDKDRTDRLIRKWEECVKPSNLNGLNDFLLALKEL</sequence>
<proteinExistence type="predicted"/>
<evidence type="ECO:0000313" key="1">
    <source>
        <dbReference type="EMBL" id="MBF2710061.1"/>
    </source>
</evidence>
<dbReference type="AlphaFoldDB" id="A0A930UBA3"/>
<accession>A0A930UBA3</accession>
<gene>
    <name evidence="1" type="ORF">IR213_15950</name>
</gene>
<comment type="caution">
    <text evidence="1">The sequence shown here is derived from an EMBL/GenBank/DDBJ whole genome shotgun (WGS) entry which is preliminary data.</text>
</comment>
<reference evidence="1" key="1">
    <citation type="submission" date="2020-11" db="EMBL/GenBank/DDBJ databases">
        <title>Genome of Flavobacterium soyangense.</title>
        <authorList>
            <person name="Liu Q."/>
            <person name="Xin Y.-H."/>
        </authorList>
    </citation>
    <scope>NUCLEOTIDE SEQUENCE</scope>
    <source>
        <strain evidence="1">CGMCC 1.13493</strain>
    </source>
</reference>
<evidence type="ECO:0000313" key="2">
    <source>
        <dbReference type="Proteomes" id="UP000646211"/>
    </source>
</evidence>